<dbReference type="RefSeq" id="WP_152067910.1">
    <property type="nucleotide sequence ID" value="NZ_CABWIF010000016.1"/>
</dbReference>
<gene>
    <name evidence="2" type="ORF">CKJAJONC_01760</name>
</gene>
<organism evidence="2 3">
    <name type="scientific">Collinsella aerofaciens</name>
    <dbReference type="NCBI Taxonomy" id="74426"/>
    <lineage>
        <taxon>Bacteria</taxon>
        <taxon>Bacillati</taxon>
        <taxon>Actinomycetota</taxon>
        <taxon>Coriobacteriia</taxon>
        <taxon>Coriobacteriales</taxon>
        <taxon>Coriobacteriaceae</taxon>
        <taxon>Collinsella</taxon>
    </lineage>
</organism>
<accession>A0A5K1IZY6</accession>
<keyword evidence="1" id="KW-0812">Transmembrane</keyword>
<name>A0A5K1IZY6_9ACTN</name>
<evidence type="ECO:0000313" key="2">
    <source>
        <dbReference type="EMBL" id="VWL95454.1"/>
    </source>
</evidence>
<reference evidence="2 3" key="1">
    <citation type="submission" date="2019-10" db="EMBL/GenBank/DDBJ databases">
        <authorList>
            <person name="Wolf R A."/>
        </authorList>
    </citation>
    <scope>NUCLEOTIDE SEQUENCE [LARGE SCALE GENOMIC DNA]</scope>
    <source>
        <strain evidence="2">Collinsella_aerofaciens_DSM_13712</strain>
    </source>
</reference>
<dbReference type="EMBL" id="CABWIF010000016">
    <property type="protein sequence ID" value="VWL95454.1"/>
    <property type="molecule type" value="Genomic_DNA"/>
</dbReference>
<evidence type="ECO:0000313" key="3">
    <source>
        <dbReference type="Proteomes" id="UP000368032"/>
    </source>
</evidence>
<dbReference type="AlphaFoldDB" id="A0A5K1IZY6"/>
<dbReference type="PROSITE" id="PS51257">
    <property type="entry name" value="PROKAR_LIPOPROTEIN"/>
    <property type="match status" value="1"/>
</dbReference>
<keyword evidence="1" id="KW-1133">Transmembrane helix</keyword>
<keyword evidence="1" id="KW-0472">Membrane</keyword>
<evidence type="ECO:0000256" key="1">
    <source>
        <dbReference type="SAM" id="Phobius"/>
    </source>
</evidence>
<protein>
    <submittedName>
        <fullName evidence="2">Uncharacterized protein</fullName>
    </submittedName>
</protein>
<dbReference type="Proteomes" id="UP000368032">
    <property type="component" value="Unassembled WGS sequence"/>
</dbReference>
<sequence>MNARDITVAAVALMLGCLGPTAALVAGMQGTCGAAPIVVGVLIAATLLGSAGVVLCRDDEDEVPESQR</sequence>
<proteinExistence type="predicted"/>
<feature type="transmembrane region" description="Helical" evidence="1">
    <location>
        <begin position="33"/>
        <end position="56"/>
    </location>
</feature>